<dbReference type="Proteomes" id="UP001523401">
    <property type="component" value="Unassembled WGS sequence"/>
</dbReference>
<protein>
    <submittedName>
        <fullName evidence="1">Tryptophan 7-halogenase</fullName>
    </submittedName>
</protein>
<dbReference type="RefSeq" id="WP_222548079.1">
    <property type="nucleotide sequence ID" value="NZ_BAPW01000029.1"/>
</dbReference>
<evidence type="ECO:0000313" key="1">
    <source>
        <dbReference type="EMBL" id="MCO6161184.1"/>
    </source>
</evidence>
<reference evidence="1 2" key="1">
    <citation type="submission" date="2022-06" db="EMBL/GenBank/DDBJ databases">
        <title>Whole-genome of Asaia lannensis strain LMG 27011T.</title>
        <authorList>
            <person name="Sombolestani A."/>
        </authorList>
    </citation>
    <scope>NUCLEOTIDE SEQUENCE [LARGE SCALE GENOMIC DNA]</scope>
    <source>
        <strain evidence="1 2">NBRC 102526</strain>
    </source>
</reference>
<dbReference type="InterPro" id="IPR006905">
    <property type="entry name" value="Flavin_halogenase"/>
</dbReference>
<gene>
    <name evidence="1" type="ORF">NF685_14210</name>
</gene>
<dbReference type="EMBL" id="JAMXQU010000020">
    <property type="protein sequence ID" value="MCO6161184.1"/>
    <property type="molecule type" value="Genomic_DNA"/>
</dbReference>
<dbReference type="SUPFAM" id="SSF51905">
    <property type="entry name" value="FAD/NAD(P)-binding domain"/>
    <property type="match status" value="1"/>
</dbReference>
<dbReference type="Gene3D" id="3.50.50.60">
    <property type="entry name" value="FAD/NAD(P)-binding domain"/>
    <property type="match status" value="1"/>
</dbReference>
<name>A0ABT1CLQ0_9PROT</name>
<dbReference type="PANTHER" id="PTHR43747:SF1">
    <property type="entry name" value="SLR1998 PROTEIN"/>
    <property type="match status" value="1"/>
</dbReference>
<comment type="caution">
    <text evidence="1">The sequence shown here is derived from an EMBL/GenBank/DDBJ whole genome shotgun (WGS) entry which is preliminary data.</text>
</comment>
<accession>A0ABT1CLQ0</accession>
<evidence type="ECO:0000313" key="2">
    <source>
        <dbReference type="Proteomes" id="UP001523401"/>
    </source>
</evidence>
<dbReference type="InterPro" id="IPR050816">
    <property type="entry name" value="Flavin-dep_Halogenase_NPB"/>
</dbReference>
<keyword evidence="2" id="KW-1185">Reference proteome</keyword>
<organism evidence="1 2">
    <name type="scientific">Asaia lannensis NBRC 102526</name>
    <dbReference type="NCBI Taxonomy" id="1307926"/>
    <lineage>
        <taxon>Bacteria</taxon>
        <taxon>Pseudomonadati</taxon>
        <taxon>Pseudomonadota</taxon>
        <taxon>Alphaproteobacteria</taxon>
        <taxon>Acetobacterales</taxon>
        <taxon>Acetobacteraceae</taxon>
        <taxon>Asaia</taxon>
    </lineage>
</organism>
<dbReference type="InterPro" id="IPR036188">
    <property type="entry name" value="FAD/NAD-bd_sf"/>
</dbReference>
<dbReference type="PANTHER" id="PTHR43747">
    <property type="entry name" value="FAD-BINDING PROTEIN"/>
    <property type="match status" value="1"/>
</dbReference>
<sequence>MSENLMKSDYDVLIIGAGLAGLTLAKQLLDRDSSLDICIVHNRRFPYPERIHKVGESTIEIGAYYLADTIGCSDHLKRSHLRKMAMRFIDTRGDAHNEKYKEVGLDNYPEHHTFQLDRGKIENHIRDLLDNRVTLSENMRVLDIDKIDDGYLVSVRDHAGVVSKRKTRWVVDASGRGRVLMKKFNLQKESALNRSAVWFRVAGKLDINEFLNEEDEINPFRFSRERGHSTTHLTGKGYWVWIIPISNETTSVGIVFDNEIHNLANMSSYRLACEWLGKFEPSFLRYLETKNLPVIDFVMSKNYSYLSSKFISNDGWALTGEAGGFVDPLYSNGTDFIAISNTMITNAITRPKGEWQIDLMNRVLTETYESFVETHRGALLNFGDWSYVVVKTSWDTCFYFMFLPVLYLNGKIDELDFFDRYMSDITEFHNVHRRVTDHLRQRAALQHFRDLPRFINLAGSMLQYAHACMILPDKSDEIVLARLRENMKILNKLADAITIHGDFDKQFHDLPKYLPSPWLLPRSL</sequence>
<dbReference type="Pfam" id="PF04820">
    <property type="entry name" value="Trp_halogenase"/>
    <property type="match status" value="1"/>
</dbReference>
<proteinExistence type="predicted"/>